<evidence type="ECO:0000259" key="7">
    <source>
        <dbReference type="PROSITE" id="PS51173"/>
    </source>
</evidence>
<keyword evidence="4" id="KW-0624">Polysaccharide degradation</keyword>
<evidence type="ECO:0000256" key="1">
    <source>
        <dbReference type="ARBA" id="ARBA00022729"/>
    </source>
</evidence>
<dbReference type="PROSITE" id="PS50853">
    <property type="entry name" value="FN3"/>
    <property type="match status" value="1"/>
</dbReference>
<evidence type="ECO:0000259" key="6">
    <source>
        <dbReference type="PROSITE" id="PS50853"/>
    </source>
</evidence>
<dbReference type="Gene3D" id="2.60.40.290">
    <property type="match status" value="1"/>
</dbReference>
<dbReference type="SMART" id="SM00060">
    <property type="entry name" value="FN3"/>
    <property type="match status" value="1"/>
</dbReference>
<dbReference type="InterPro" id="IPR017853">
    <property type="entry name" value="GH"/>
</dbReference>
<dbReference type="CDD" id="cd06543">
    <property type="entry name" value="GH18_PF-ChiA-like"/>
    <property type="match status" value="1"/>
</dbReference>
<accession>A0ABS9Y8K7</accession>
<feature type="domain" description="Fibronectin type-III" evidence="6">
    <location>
        <begin position="139"/>
        <end position="225"/>
    </location>
</feature>
<keyword evidence="3" id="KW-0378">Hydrolase</keyword>
<comment type="caution">
    <text evidence="8">The sequence shown here is derived from an EMBL/GenBank/DDBJ whole genome shotgun (WGS) entry which is preliminary data.</text>
</comment>
<dbReference type="RefSeq" id="WP_242766811.1">
    <property type="nucleotide sequence ID" value="NZ_JALDAY010000006.1"/>
</dbReference>
<dbReference type="Pfam" id="PF00041">
    <property type="entry name" value="fn3"/>
    <property type="match status" value="1"/>
</dbReference>
<dbReference type="InterPro" id="IPR012291">
    <property type="entry name" value="CBM2_carb-bd_dom_sf"/>
</dbReference>
<dbReference type="Gene3D" id="2.60.40.10">
    <property type="entry name" value="Immunoglobulins"/>
    <property type="match status" value="1"/>
</dbReference>
<dbReference type="PRINTS" id="PR00014">
    <property type="entry name" value="FNTYPEIII"/>
</dbReference>
<keyword evidence="1 5" id="KW-0732">Signal</keyword>
<evidence type="ECO:0000313" key="9">
    <source>
        <dbReference type="Proteomes" id="UP001165269"/>
    </source>
</evidence>
<feature type="chain" id="PRO_5045407852" evidence="5">
    <location>
        <begin position="26"/>
        <end position="522"/>
    </location>
</feature>
<evidence type="ECO:0000256" key="3">
    <source>
        <dbReference type="ARBA" id="ARBA00023295"/>
    </source>
</evidence>
<dbReference type="PANTHER" id="PTHR42976">
    <property type="entry name" value="BIFUNCTIONAL CHITINASE/LYSOZYME-RELATED"/>
    <property type="match status" value="1"/>
</dbReference>
<dbReference type="EMBL" id="JALDAY010000006">
    <property type="protein sequence ID" value="MCI3273559.1"/>
    <property type="molecule type" value="Genomic_DNA"/>
</dbReference>
<sequence length="522" mass="54388">MRRLSAPLVLLIGMLLAVLAPPATAAGTPTASFSKTSTWDGGYQGAYTITNSGGTTLSSWTVEFDLPSGTTVGSYWDALLTRTGTHVTFKNREYNGTLAPGASATFGWVSTGTGTPANCKLDGAPCTGGSGADTTPPAVPAGVTVGSATGSSLTLRWTAATDDSGSVAGYEVSRDGGTPVLVTATSYTATGLQPSTTYSFRVRARDAAGNLSAYSTAVSGTTSAGGDQQPGSSLSTAPYVDMGAWPTPSMPEMATASGLKNYTMAFITASGCKAMWFNAYDPRDGWAKDQIDDLRANGGDVKVSFGGASGIELAQACGSVDALFAEYDAVVSAYGLKYVDFDIEGAATADPASVTRRSQALARLQQAHPGLRISLTLPVLPEGLTADGLNVVKSARDAGVDLDVVNVMAMDYYRSIDYGDAAVQAAQSTFTQLKSLYPGRSDAELWAMIGVTPMLGQNDDGHIYDQSDARQLVAFAQSRHLGELAFWESTRDRNACTGALYQCTNIPQSPYEFAKIFATYTG</sequence>
<protein>
    <submittedName>
        <fullName evidence="8">Cellulose binding domain-containing protein</fullName>
    </submittedName>
</protein>
<dbReference type="Gene3D" id="3.20.20.80">
    <property type="entry name" value="Glycosidases"/>
    <property type="match status" value="1"/>
</dbReference>
<dbReference type="InterPro" id="IPR003961">
    <property type="entry name" value="FN3_dom"/>
</dbReference>
<keyword evidence="9" id="KW-1185">Reference proteome</keyword>
<dbReference type="InterPro" id="IPR036116">
    <property type="entry name" value="FN3_sf"/>
</dbReference>
<reference evidence="8" key="1">
    <citation type="submission" date="2022-03" db="EMBL/GenBank/DDBJ databases">
        <title>Streptomyces 7R015 and 7R016 isolated from Barleria lupulina in Thailand.</title>
        <authorList>
            <person name="Kanchanasin P."/>
            <person name="Phongsopitanun W."/>
            <person name="Tanasupawat S."/>
        </authorList>
    </citation>
    <scope>NUCLEOTIDE SEQUENCE</scope>
    <source>
        <strain evidence="8">7R015</strain>
    </source>
</reference>
<dbReference type="InterPro" id="IPR052750">
    <property type="entry name" value="GH18_Chitinase"/>
</dbReference>
<keyword evidence="3" id="KW-0326">Glycosidase</keyword>
<dbReference type="PROSITE" id="PS51173">
    <property type="entry name" value="CBM2"/>
    <property type="match status" value="1"/>
</dbReference>
<dbReference type="SUPFAM" id="SSF49384">
    <property type="entry name" value="Carbohydrate-binding domain"/>
    <property type="match status" value="1"/>
</dbReference>
<dbReference type="CDD" id="cd00063">
    <property type="entry name" value="FN3"/>
    <property type="match status" value="1"/>
</dbReference>
<dbReference type="SMART" id="SM00637">
    <property type="entry name" value="CBD_II"/>
    <property type="match status" value="1"/>
</dbReference>
<dbReference type="Proteomes" id="UP001165269">
    <property type="component" value="Unassembled WGS sequence"/>
</dbReference>
<dbReference type="SUPFAM" id="SSF51445">
    <property type="entry name" value="(Trans)glycosidases"/>
    <property type="match status" value="1"/>
</dbReference>
<dbReference type="PANTHER" id="PTHR42976:SF1">
    <property type="entry name" value="GH18 DOMAIN-CONTAINING PROTEIN-RELATED"/>
    <property type="match status" value="1"/>
</dbReference>
<evidence type="ECO:0000256" key="2">
    <source>
        <dbReference type="ARBA" id="ARBA00023277"/>
    </source>
</evidence>
<feature type="signal peptide" evidence="5">
    <location>
        <begin position="1"/>
        <end position="25"/>
    </location>
</feature>
<gene>
    <name evidence="8" type="ORF">MQP27_20930</name>
</gene>
<dbReference type="Pfam" id="PF00553">
    <property type="entry name" value="CBM_2"/>
    <property type="match status" value="1"/>
</dbReference>
<dbReference type="InterPro" id="IPR001919">
    <property type="entry name" value="CBD2"/>
</dbReference>
<organism evidence="8 9">
    <name type="scientific">Streptomyces cylindrosporus</name>
    <dbReference type="NCBI Taxonomy" id="2927583"/>
    <lineage>
        <taxon>Bacteria</taxon>
        <taxon>Bacillati</taxon>
        <taxon>Actinomycetota</taxon>
        <taxon>Actinomycetes</taxon>
        <taxon>Kitasatosporales</taxon>
        <taxon>Streptomycetaceae</taxon>
        <taxon>Streptomyces</taxon>
    </lineage>
</organism>
<dbReference type="SUPFAM" id="SSF49265">
    <property type="entry name" value="Fibronectin type III"/>
    <property type="match status" value="1"/>
</dbReference>
<keyword evidence="2" id="KW-0119">Carbohydrate metabolism</keyword>
<dbReference type="InterPro" id="IPR008965">
    <property type="entry name" value="CBM2/CBM3_carb-bd_dom_sf"/>
</dbReference>
<proteinExistence type="predicted"/>
<dbReference type="InterPro" id="IPR013783">
    <property type="entry name" value="Ig-like_fold"/>
</dbReference>
<evidence type="ECO:0000256" key="4">
    <source>
        <dbReference type="ARBA" id="ARBA00023326"/>
    </source>
</evidence>
<evidence type="ECO:0000313" key="8">
    <source>
        <dbReference type="EMBL" id="MCI3273559.1"/>
    </source>
</evidence>
<evidence type="ECO:0000256" key="5">
    <source>
        <dbReference type="SAM" id="SignalP"/>
    </source>
</evidence>
<name>A0ABS9Y8K7_9ACTN</name>
<feature type="domain" description="CBM2" evidence="7">
    <location>
        <begin position="22"/>
        <end position="129"/>
    </location>
</feature>